<reference evidence="2" key="1">
    <citation type="journal article" date="2022" name="bioRxiv">
        <title>Sequencing and chromosome-scale assembly of the giantPleurodeles waltlgenome.</title>
        <authorList>
            <person name="Brown T."/>
            <person name="Elewa A."/>
            <person name="Iarovenko S."/>
            <person name="Subramanian E."/>
            <person name="Araus A.J."/>
            <person name="Petzold A."/>
            <person name="Susuki M."/>
            <person name="Suzuki K.-i.T."/>
            <person name="Hayashi T."/>
            <person name="Toyoda A."/>
            <person name="Oliveira C."/>
            <person name="Osipova E."/>
            <person name="Leigh N.D."/>
            <person name="Simon A."/>
            <person name="Yun M.H."/>
        </authorList>
    </citation>
    <scope>NUCLEOTIDE SEQUENCE</scope>
    <source>
        <strain evidence="2">20211129_DDA</strain>
        <tissue evidence="2">Liver</tissue>
    </source>
</reference>
<accession>A0AAV7W7G0</accession>
<feature type="compositionally biased region" description="Basic and acidic residues" evidence="1">
    <location>
        <begin position="88"/>
        <end position="103"/>
    </location>
</feature>
<evidence type="ECO:0000256" key="1">
    <source>
        <dbReference type="SAM" id="MobiDB-lite"/>
    </source>
</evidence>
<comment type="caution">
    <text evidence="2">The sequence shown here is derived from an EMBL/GenBank/DDBJ whole genome shotgun (WGS) entry which is preliminary data.</text>
</comment>
<dbReference type="Proteomes" id="UP001066276">
    <property type="component" value="Chromosome 1_2"/>
</dbReference>
<organism evidence="2 3">
    <name type="scientific">Pleurodeles waltl</name>
    <name type="common">Iberian ribbed newt</name>
    <dbReference type="NCBI Taxonomy" id="8319"/>
    <lineage>
        <taxon>Eukaryota</taxon>
        <taxon>Metazoa</taxon>
        <taxon>Chordata</taxon>
        <taxon>Craniata</taxon>
        <taxon>Vertebrata</taxon>
        <taxon>Euteleostomi</taxon>
        <taxon>Amphibia</taxon>
        <taxon>Batrachia</taxon>
        <taxon>Caudata</taxon>
        <taxon>Salamandroidea</taxon>
        <taxon>Salamandridae</taxon>
        <taxon>Pleurodelinae</taxon>
        <taxon>Pleurodeles</taxon>
    </lineage>
</organism>
<dbReference type="AlphaFoldDB" id="A0AAV7W7G0"/>
<dbReference type="EMBL" id="JANPWB010000002">
    <property type="protein sequence ID" value="KAJ1209323.1"/>
    <property type="molecule type" value="Genomic_DNA"/>
</dbReference>
<name>A0AAV7W7G0_PLEWA</name>
<feature type="region of interest" description="Disordered" evidence="1">
    <location>
        <begin position="25"/>
        <end position="115"/>
    </location>
</feature>
<proteinExistence type="predicted"/>
<sequence>MSSWTDATSLSEACVRKGKLCRRRKCRGRLQSTPGGGSHGRLLPLDTPVRDDARPKDDSKGEFNPEAQATEKENREAEPVTEDAEKEFEEHTQLKQDRLKEQTRGGATKKTTDPD</sequence>
<keyword evidence="3" id="KW-1185">Reference proteome</keyword>
<evidence type="ECO:0000313" key="2">
    <source>
        <dbReference type="EMBL" id="KAJ1209323.1"/>
    </source>
</evidence>
<feature type="compositionally biased region" description="Basic and acidic residues" evidence="1">
    <location>
        <begin position="48"/>
        <end position="78"/>
    </location>
</feature>
<evidence type="ECO:0000313" key="3">
    <source>
        <dbReference type="Proteomes" id="UP001066276"/>
    </source>
</evidence>
<protein>
    <submittedName>
        <fullName evidence="2">Uncharacterized protein</fullName>
    </submittedName>
</protein>
<gene>
    <name evidence="2" type="ORF">NDU88_004701</name>
</gene>